<dbReference type="GO" id="GO:0055085">
    <property type="term" value="P:transmembrane transport"/>
    <property type="evidence" value="ECO:0007669"/>
    <property type="project" value="InterPro"/>
</dbReference>
<keyword evidence="4 7" id="KW-0812">Transmembrane</keyword>
<comment type="caution">
    <text evidence="9">The sequence shown here is derived from an EMBL/GenBank/DDBJ whole genome shotgun (WGS) entry which is preliminary data.</text>
</comment>
<dbReference type="SUPFAM" id="SSF161098">
    <property type="entry name" value="MetI-like"/>
    <property type="match status" value="1"/>
</dbReference>
<keyword evidence="2 7" id="KW-0813">Transport</keyword>
<keyword evidence="5 7" id="KW-1133">Transmembrane helix</keyword>
<gene>
    <name evidence="9" type="ORF">D7Z26_17000</name>
</gene>
<dbReference type="PANTHER" id="PTHR30193:SF37">
    <property type="entry name" value="INNER MEMBRANE ABC TRANSPORTER PERMEASE PROTEIN YCJO"/>
    <property type="match status" value="1"/>
</dbReference>
<evidence type="ECO:0000256" key="4">
    <source>
        <dbReference type="ARBA" id="ARBA00022692"/>
    </source>
</evidence>
<evidence type="ECO:0000256" key="3">
    <source>
        <dbReference type="ARBA" id="ARBA00022475"/>
    </source>
</evidence>
<dbReference type="Proteomes" id="UP000282076">
    <property type="component" value="Unassembled WGS sequence"/>
</dbReference>
<dbReference type="PANTHER" id="PTHR30193">
    <property type="entry name" value="ABC TRANSPORTER PERMEASE PROTEIN"/>
    <property type="match status" value="1"/>
</dbReference>
<dbReference type="InterPro" id="IPR000515">
    <property type="entry name" value="MetI-like"/>
</dbReference>
<feature type="transmembrane region" description="Helical" evidence="7">
    <location>
        <begin position="78"/>
        <end position="99"/>
    </location>
</feature>
<evidence type="ECO:0000256" key="5">
    <source>
        <dbReference type="ARBA" id="ARBA00022989"/>
    </source>
</evidence>
<evidence type="ECO:0000256" key="6">
    <source>
        <dbReference type="ARBA" id="ARBA00023136"/>
    </source>
</evidence>
<evidence type="ECO:0000256" key="7">
    <source>
        <dbReference type="RuleBase" id="RU363032"/>
    </source>
</evidence>
<dbReference type="RefSeq" id="WP_120978184.1">
    <property type="nucleotide sequence ID" value="NZ_RBZM01000007.1"/>
</dbReference>
<feature type="domain" description="ABC transmembrane type-1" evidence="8">
    <location>
        <begin position="74"/>
        <end position="292"/>
    </location>
</feature>
<dbReference type="AlphaFoldDB" id="A0A494XL96"/>
<sequence>MRRKGVSYSKFGYIFSFPFILAFLVFSLYPVLYTAVIGFTDMKGVIPKPIHILDHPFQNFKDLIFDNVSFRTSLSNTALIWIANFIPQIVLALLLTAWFTNRRIKVRGQGAFKVLLYMPNIITASTIAVLFNSLFSYPMGPVNSLFEMLGFTHSPVNFLQDKTTAQGIVAFIQFWMWYGNTMIILIAGVMGINPALFEAAAIDGANGFQTFFRITLPSLKTIMLYTLITSTIGGLQLFDIPQLFLYGGPDDATLTTSVFIYGQAFKGSYMFNRAAAASMIMFVMAAILSGLLFYLMRDRDAARLKKAQMKIDKAAQATARGI</sequence>
<evidence type="ECO:0000256" key="2">
    <source>
        <dbReference type="ARBA" id="ARBA00022448"/>
    </source>
</evidence>
<dbReference type="PROSITE" id="PS50928">
    <property type="entry name" value="ABC_TM1"/>
    <property type="match status" value="1"/>
</dbReference>
<evidence type="ECO:0000313" key="10">
    <source>
        <dbReference type="Proteomes" id="UP000282076"/>
    </source>
</evidence>
<proteinExistence type="inferred from homology"/>
<evidence type="ECO:0000259" key="8">
    <source>
        <dbReference type="PROSITE" id="PS50928"/>
    </source>
</evidence>
<feature type="transmembrane region" description="Helical" evidence="7">
    <location>
        <begin position="175"/>
        <end position="197"/>
    </location>
</feature>
<evidence type="ECO:0000256" key="1">
    <source>
        <dbReference type="ARBA" id="ARBA00004651"/>
    </source>
</evidence>
<dbReference type="InterPro" id="IPR051393">
    <property type="entry name" value="ABC_transporter_permease"/>
</dbReference>
<keyword evidence="3" id="KW-1003">Cell membrane</keyword>
<feature type="transmembrane region" description="Helical" evidence="7">
    <location>
        <begin position="12"/>
        <end position="32"/>
    </location>
</feature>
<accession>A0A494XL96</accession>
<dbReference type="GO" id="GO:0005886">
    <property type="term" value="C:plasma membrane"/>
    <property type="evidence" value="ECO:0007669"/>
    <property type="project" value="UniProtKB-SubCell"/>
</dbReference>
<comment type="similarity">
    <text evidence="7">Belongs to the binding-protein-dependent transport system permease family.</text>
</comment>
<keyword evidence="10" id="KW-1185">Reference proteome</keyword>
<protein>
    <submittedName>
        <fullName evidence="9">Sugar ABC transporter permease</fullName>
    </submittedName>
</protein>
<dbReference type="Gene3D" id="1.10.3720.10">
    <property type="entry name" value="MetI-like"/>
    <property type="match status" value="1"/>
</dbReference>
<feature type="transmembrane region" description="Helical" evidence="7">
    <location>
        <begin position="274"/>
        <end position="296"/>
    </location>
</feature>
<dbReference type="InterPro" id="IPR035906">
    <property type="entry name" value="MetI-like_sf"/>
</dbReference>
<reference evidence="9 10" key="1">
    <citation type="submission" date="2018-10" db="EMBL/GenBank/DDBJ databases">
        <title>Cohnella sp. M2MS4P-1, whole genome shotgun sequence.</title>
        <authorList>
            <person name="Tuo L."/>
        </authorList>
    </citation>
    <scope>NUCLEOTIDE SEQUENCE [LARGE SCALE GENOMIC DNA]</scope>
    <source>
        <strain evidence="9 10">M2MS4P-1</strain>
    </source>
</reference>
<dbReference type="OrthoDB" id="9787541at2"/>
<organism evidence="9 10">
    <name type="scientific">Cohnella endophytica</name>
    <dbReference type="NCBI Taxonomy" id="2419778"/>
    <lineage>
        <taxon>Bacteria</taxon>
        <taxon>Bacillati</taxon>
        <taxon>Bacillota</taxon>
        <taxon>Bacilli</taxon>
        <taxon>Bacillales</taxon>
        <taxon>Paenibacillaceae</taxon>
        <taxon>Cohnella</taxon>
    </lineage>
</organism>
<dbReference type="Pfam" id="PF00528">
    <property type="entry name" value="BPD_transp_1"/>
    <property type="match status" value="1"/>
</dbReference>
<comment type="subcellular location">
    <subcellularLocation>
        <location evidence="1 7">Cell membrane</location>
        <topology evidence="1 7">Multi-pass membrane protein</topology>
    </subcellularLocation>
</comment>
<evidence type="ECO:0000313" key="9">
    <source>
        <dbReference type="EMBL" id="RKP51485.1"/>
    </source>
</evidence>
<feature type="transmembrane region" description="Helical" evidence="7">
    <location>
        <begin position="111"/>
        <end position="135"/>
    </location>
</feature>
<name>A0A494XL96_9BACL</name>
<keyword evidence="6 7" id="KW-0472">Membrane</keyword>
<feature type="transmembrane region" description="Helical" evidence="7">
    <location>
        <begin position="218"/>
        <end position="238"/>
    </location>
</feature>
<dbReference type="CDD" id="cd06261">
    <property type="entry name" value="TM_PBP2"/>
    <property type="match status" value="1"/>
</dbReference>
<dbReference type="EMBL" id="RBZM01000007">
    <property type="protein sequence ID" value="RKP51485.1"/>
    <property type="molecule type" value="Genomic_DNA"/>
</dbReference>